<reference evidence="8 9" key="1">
    <citation type="journal article" date="2018" name="Evol. Lett.">
        <title>Horizontal gene cluster transfer increased hallucinogenic mushroom diversity.</title>
        <authorList>
            <person name="Reynolds H.T."/>
            <person name="Vijayakumar V."/>
            <person name="Gluck-Thaler E."/>
            <person name="Korotkin H.B."/>
            <person name="Matheny P.B."/>
            <person name="Slot J.C."/>
        </authorList>
    </citation>
    <scope>NUCLEOTIDE SEQUENCE [LARGE SCALE GENOMIC DNA]</scope>
    <source>
        <strain evidence="8 9">2629</strain>
    </source>
</reference>
<protein>
    <recommendedName>
        <fullName evidence="7">Nudix hydrolase domain-containing protein</fullName>
    </recommendedName>
</protein>
<dbReference type="InterPro" id="IPR015797">
    <property type="entry name" value="NUDIX_hydrolase-like_dom_sf"/>
</dbReference>
<dbReference type="STRING" id="181874.A0A409Y763"/>
<dbReference type="InParanoid" id="A0A409Y763"/>
<dbReference type="EMBL" id="NHTK01001375">
    <property type="protein sequence ID" value="PPQ98830.1"/>
    <property type="molecule type" value="Genomic_DNA"/>
</dbReference>
<keyword evidence="5" id="KW-0460">Magnesium</keyword>
<dbReference type="Pfam" id="PF00293">
    <property type="entry name" value="NUDIX"/>
    <property type="match status" value="1"/>
</dbReference>
<evidence type="ECO:0000256" key="6">
    <source>
        <dbReference type="ARBA" id="ARBA00023211"/>
    </source>
</evidence>
<dbReference type="PROSITE" id="PS51462">
    <property type="entry name" value="NUDIX"/>
    <property type="match status" value="1"/>
</dbReference>
<evidence type="ECO:0000313" key="8">
    <source>
        <dbReference type="EMBL" id="PPQ98830.1"/>
    </source>
</evidence>
<comment type="cofactor">
    <cofactor evidence="1">
        <name>Mn(2+)</name>
        <dbReference type="ChEBI" id="CHEBI:29035"/>
    </cofactor>
</comment>
<sequence length="302" mass="32997">MSTSTSSAAAPTPRPSASLIVVNDRNEILLVHRNPKATAFGGMHVFPGGNYDKKQDSSLTITAIRETFEESGLLLASTTGDSPAPSNETLDAARQAIHKQDLSFQAFLNSNHLTPDVNSLLPFTQWITPIGPPKRFHTQFYLAFLPAAPSTGFSSGAKQERIPTHDGKQEVIEARFVHPKQALDECREGKISFMPPQFYILSTLADILDGTKNTPDQRSKVETLSKGLFGSMVINPRPLGKDSDGRTILTYEGDETRGGSMGRLHRALVKMKGGGATHISMIRNFDVFSEIETKAFQQPSKL</sequence>
<dbReference type="GO" id="GO:0046872">
    <property type="term" value="F:metal ion binding"/>
    <property type="evidence" value="ECO:0007669"/>
    <property type="project" value="UniProtKB-KW"/>
</dbReference>
<dbReference type="OrthoDB" id="1695362at2759"/>
<dbReference type="GO" id="GO:0005739">
    <property type="term" value="C:mitochondrion"/>
    <property type="evidence" value="ECO:0007669"/>
    <property type="project" value="TreeGrafter"/>
</dbReference>
<evidence type="ECO:0000259" key="7">
    <source>
        <dbReference type="PROSITE" id="PS51462"/>
    </source>
</evidence>
<evidence type="ECO:0000256" key="2">
    <source>
        <dbReference type="ARBA" id="ARBA00001946"/>
    </source>
</evidence>
<dbReference type="InterPro" id="IPR000086">
    <property type="entry name" value="NUDIX_hydrolase_dom"/>
</dbReference>
<accession>A0A409Y763</accession>
<keyword evidence="9" id="KW-1185">Reference proteome</keyword>
<evidence type="ECO:0000256" key="4">
    <source>
        <dbReference type="ARBA" id="ARBA00022801"/>
    </source>
</evidence>
<dbReference type="CDD" id="cd18870">
    <property type="entry name" value="NUDIX_AcylCoAdiphos_Nudt19"/>
    <property type="match status" value="1"/>
</dbReference>
<dbReference type="PANTHER" id="PTHR12318">
    <property type="entry name" value="TESTOSTERONE-REGULATED PROTEIN RP2"/>
    <property type="match status" value="1"/>
</dbReference>
<dbReference type="GO" id="GO:0016818">
    <property type="term" value="F:hydrolase activity, acting on acid anhydrides, in phosphorus-containing anhydrides"/>
    <property type="evidence" value="ECO:0007669"/>
    <property type="project" value="InterPro"/>
</dbReference>
<feature type="domain" description="Nudix hydrolase" evidence="7">
    <location>
        <begin position="12"/>
        <end position="199"/>
    </location>
</feature>
<comment type="caution">
    <text evidence="8">The sequence shown here is derived from an EMBL/GenBank/DDBJ whole genome shotgun (WGS) entry which is preliminary data.</text>
</comment>
<keyword evidence="3" id="KW-0479">Metal-binding</keyword>
<name>A0A409Y763_9AGAR</name>
<proteinExistence type="predicted"/>
<gene>
    <name evidence="8" type="ORF">CVT24_003384</name>
</gene>
<dbReference type="Gene3D" id="3.90.79.10">
    <property type="entry name" value="Nucleoside Triphosphate Pyrophosphohydrolase"/>
    <property type="match status" value="1"/>
</dbReference>
<dbReference type="InterPro" id="IPR039121">
    <property type="entry name" value="NUDT19"/>
</dbReference>
<comment type="cofactor">
    <cofactor evidence="2">
        <name>Mg(2+)</name>
        <dbReference type="ChEBI" id="CHEBI:18420"/>
    </cofactor>
</comment>
<dbReference type="AlphaFoldDB" id="A0A409Y763"/>
<dbReference type="PANTHER" id="PTHR12318:SF0">
    <property type="entry name" value="ACYL-COENZYME A DIPHOSPHATASE NUDT19"/>
    <property type="match status" value="1"/>
</dbReference>
<keyword evidence="6" id="KW-0464">Manganese</keyword>
<dbReference type="SUPFAM" id="SSF55811">
    <property type="entry name" value="Nudix"/>
    <property type="match status" value="1"/>
</dbReference>
<evidence type="ECO:0000256" key="1">
    <source>
        <dbReference type="ARBA" id="ARBA00001936"/>
    </source>
</evidence>
<evidence type="ECO:0000256" key="5">
    <source>
        <dbReference type="ARBA" id="ARBA00022842"/>
    </source>
</evidence>
<keyword evidence="4" id="KW-0378">Hydrolase</keyword>
<evidence type="ECO:0000256" key="3">
    <source>
        <dbReference type="ARBA" id="ARBA00022723"/>
    </source>
</evidence>
<dbReference type="Proteomes" id="UP000284842">
    <property type="component" value="Unassembled WGS sequence"/>
</dbReference>
<organism evidence="8 9">
    <name type="scientific">Panaeolus cyanescens</name>
    <dbReference type="NCBI Taxonomy" id="181874"/>
    <lineage>
        <taxon>Eukaryota</taxon>
        <taxon>Fungi</taxon>
        <taxon>Dikarya</taxon>
        <taxon>Basidiomycota</taxon>
        <taxon>Agaricomycotina</taxon>
        <taxon>Agaricomycetes</taxon>
        <taxon>Agaricomycetidae</taxon>
        <taxon>Agaricales</taxon>
        <taxon>Agaricineae</taxon>
        <taxon>Galeropsidaceae</taxon>
        <taxon>Panaeolus</taxon>
    </lineage>
</organism>
<evidence type="ECO:0000313" key="9">
    <source>
        <dbReference type="Proteomes" id="UP000284842"/>
    </source>
</evidence>